<keyword evidence="3" id="KW-0004">4Fe-4S</keyword>
<dbReference type="PANTHER" id="PTHR30038">
    <property type="entry name" value="ALDEHYDE FERREDOXIN OXIDOREDUCTASE"/>
    <property type="match status" value="1"/>
</dbReference>
<keyword evidence="11" id="KW-1185">Reference proteome</keyword>
<evidence type="ECO:0000313" key="11">
    <source>
        <dbReference type="Proteomes" id="UP000619293"/>
    </source>
</evidence>
<dbReference type="PANTHER" id="PTHR30038:SF0">
    <property type="entry name" value="TUNGSTEN-CONTAINING ALDEHYDE FERREDOXIN OXIDOREDUCTASE"/>
    <property type="match status" value="1"/>
</dbReference>
<accession>A0A8J3JZK9</accession>
<dbReference type="Pfam" id="PF01314">
    <property type="entry name" value="AFOR_C"/>
    <property type="match status" value="1"/>
</dbReference>
<dbReference type="InterPro" id="IPR051919">
    <property type="entry name" value="W-dependent_AOR"/>
</dbReference>
<dbReference type="RefSeq" id="WP_191837827.1">
    <property type="nucleotide sequence ID" value="NZ_BAAALB010000010.1"/>
</dbReference>
<keyword evidence="7" id="KW-0411">Iron-sulfur</keyword>
<reference evidence="10 11" key="1">
    <citation type="submission" date="2021-01" db="EMBL/GenBank/DDBJ databases">
        <title>Whole genome shotgun sequence of Catellatospora chokoriensis NBRC 107358.</title>
        <authorList>
            <person name="Komaki H."/>
            <person name="Tamura T."/>
        </authorList>
    </citation>
    <scope>NUCLEOTIDE SEQUENCE [LARGE SCALE GENOMIC DNA]</scope>
    <source>
        <strain evidence="10 11">NBRC 107358</strain>
    </source>
</reference>
<keyword evidence="4" id="KW-0479">Metal-binding</keyword>
<dbReference type="GO" id="GO:0009055">
    <property type="term" value="F:electron transfer activity"/>
    <property type="evidence" value="ECO:0007669"/>
    <property type="project" value="InterPro"/>
</dbReference>
<dbReference type="AlphaFoldDB" id="A0A8J3JZK9"/>
<comment type="similarity">
    <text evidence="2">Belongs to the AOR/FOR family.</text>
</comment>
<dbReference type="Gene3D" id="1.10.599.10">
    <property type="entry name" value="Aldehyde Ferredoxin Oxidoreductase Protein, subunit A, domain 3"/>
    <property type="match status" value="1"/>
</dbReference>
<evidence type="ECO:0000313" key="10">
    <source>
        <dbReference type="EMBL" id="GIF91319.1"/>
    </source>
</evidence>
<dbReference type="InterPro" id="IPR013983">
    <property type="entry name" value="Ald_Fedxn_OxRdtase_N"/>
</dbReference>
<evidence type="ECO:0000256" key="5">
    <source>
        <dbReference type="ARBA" id="ARBA00023002"/>
    </source>
</evidence>
<dbReference type="Gene3D" id="1.10.569.10">
    <property type="entry name" value="Aldehyde Ferredoxin Oxidoreductase Protein, subunit A, domain 2"/>
    <property type="match status" value="1"/>
</dbReference>
<dbReference type="InterPro" id="IPR036503">
    <property type="entry name" value="Ald_Fedxn_OxRdtase_N_sf"/>
</dbReference>
<dbReference type="GO" id="GO:0046872">
    <property type="term" value="F:metal ion binding"/>
    <property type="evidence" value="ECO:0007669"/>
    <property type="project" value="UniProtKB-KW"/>
</dbReference>
<dbReference type="Proteomes" id="UP000619293">
    <property type="component" value="Unassembled WGS sequence"/>
</dbReference>
<organism evidence="10 11">
    <name type="scientific">Catellatospora chokoriensis</name>
    <dbReference type="NCBI Taxonomy" id="310353"/>
    <lineage>
        <taxon>Bacteria</taxon>
        <taxon>Bacillati</taxon>
        <taxon>Actinomycetota</taxon>
        <taxon>Actinomycetes</taxon>
        <taxon>Micromonosporales</taxon>
        <taxon>Micromonosporaceae</taxon>
        <taxon>Catellatospora</taxon>
    </lineage>
</organism>
<evidence type="ECO:0000259" key="9">
    <source>
        <dbReference type="SMART" id="SM00790"/>
    </source>
</evidence>
<evidence type="ECO:0000256" key="1">
    <source>
        <dbReference type="ARBA" id="ARBA00001966"/>
    </source>
</evidence>
<dbReference type="SMART" id="SM00790">
    <property type="entry name" value="AFOR_N"/>
    <property type="match status" value="1"/>
</dbReference>
<dbReference type="SUPFAM" id="SSF56228">
    <property type="entry name" value="Aldehyde ferredoxin oxidoreductase, N-terminal domain"/>
    <property type="match status" value="1"/>
</dbReference>
<dbReference type="Gene3D" id="3.60.9.10">
    <property type="entry name" value="Aldehyde ferredoxin oxidoreductase, N-terminal domain"/>
    <property type="match status" value="1"/>
</dbReference>
<feature type="domain" description="Aldehyde ferredoxin oxidoreductase N-terminal" evidence="9">
    <location>
        <begin position="1"/>
        <end position="195"/>
    </location>
</feature>
<dbReference type="InterPro" id="IPR013984">
    <property type="entry name" value="Ald_Fedxn_OxRdtase_dom2"/>
</dbReference>
<dbReference type="GO" id="GO:0016625">
    <property type="term" value="F:oxidoreductase activity, acting on the aldehyde or oxo group of donors, iron-sulfur protein as acceptor"/>
    <property type="evidence" value="ECO:0007669"/>
    <property type="project" value="InterPro"/>
</dbReference>
<dbReference type="InterPro" id="IPR001203">
    <property type="entry name" value="OxRdtase_Ald_Fedxn_C"/>
</dbReference>
<evidence type="ECO:0000256" key="2">
    <source>
        <dbReference type="ARBA" id="ARBA00011032"/>
    </source>
</evidence>
<gene>
    <name evidence="10" type="ORF">Cch02nite_47630</name>
</gene>
<proteinExistence type="inferred from homology"/>
<dbReference type="EMBL" id="BONG01000031">
    <property type="protein sequence ID" value="GIF91319.1"/>
    <property type="molecule type" value="Genomic_DNA"/>
</dbReference>
<keyword evidence="6" id="KW-0408">Iron</keyword>
<keyword evidence="5" id="KW-0560">Oxidoreductase</keyword>
<dbReference type="Pfam" id="PF02730">
    <property type="entry name" value="AFOR_N"/>
    <property type="match status" value="1"/>
</dbReference>
<dbReference type="GO" id="GO:0051539">
    <property type="term" value="F:4 iron, 4 sulfur cluster binding"/>
    <property type="evidence" value="ECO:0007669"/>
    <property type="project" value="UniProtKB-KW"/>
</dbReference>
<evidence type="ECO:0000256" key="7">
    <source>
        <dbReference type="ARBA" id="ARBA00023014"/>
    </source>
</evidence>
<evidence type="ECO:0000256" key="8">
    <source>
        <dbReference type="ARBA" id="ARBA00049934"/>
    </source>
</evidence>
<evidence type="ECO:0000256" key="6">
    <source>
        <dbReference type="ARBA" id="ARBA00023004"/>
    </source>
</evidence>
<sequence length="588" mass="60264">MTYLHLDLGSGGQYSEPAVGWGGPLQALSALRKALDGPADPADPRLPVALVTSTVAGLGAVGTARCAAVGVSPLSGAVAETRAEGPYAAGMRAAGITGISLTGAAEQPSYVVVEAGRAAVLPADGLWGLETGPATDALLARHGRDAAVAVIGPAGEAGARYADVVTCRSFPLPRLGFGAVLGARRIKAVVCVPSGSGAEGRAPWPHDVLAAQALFTAYRKEMPDHPLAGWQLAAPGFGAWPGTSAEPGAAAVRNFADTATAPASWPGLHPDRYAEFLTWSGGGCPGCPNDCVKGYAGAGLHQEAVAMLGPNLGVGDLGAILAANARCQDLGLDPVSLGGTLACVFEAAERGVLPPRLAAELPAGAGFGAAELLVELVERAALPGHPLGEGAAALAVRIGAPELAMTSRGVELPPFDPRIQPGLGLMYAAAPIGPRYDAVEHDLDFDPVHGLPHCFDEAERIGLSVPAPASTLDVARTLRLADLWSGLDALLICPFASTPTRPLTLDRVCELVRATSGRPITPEQVFALGRDRLRAQQEVNDRLGVPAGTLPTRFFDEPVATGAHRAAVLDRTAFTAAVNAIRHEWRTP</sequence>
<protein>
    <submittedName>
        <fullName evidence="10">Aldehyde ferredoxin oxidoreductase</fullName>
    </submittedName>
</protein>
<comment type="cofactor">
    <cofactor evidence="1">
        <name>[4Fe-4S] cluster</name>
        <dbReference type="ChEBI" id="CHEBI:49883"/>
    </cofactor>
</comment>
<dbReference type="SUPFAM" id="SSF48310">
    <property type="entry name" value="Aldehyde ferredoxin oxidoreductase, C-terminal domains"/>
    <property type="match status" value="1"/>
</dbReference>
<comment type="caution">
    <text evidence="10">The sequence shown here is derived from an EMBL/GenBank/DDBJ whole genome shotgun (WGS) entry which is preliminary data.</text>
</comment>
<dbReference type="InterPro" id="IPR013985">
    <property type="entry name" value="Ald_Fedxn_OxRdtase_dom3"/>
</dbReference>
<dbReference type="InterPro" id="IPR036021">
    <property type="entry name" value="Tungsten_al_ferr_oxy-like_C"/>
</dbReference>
<evidence type="ECO:0000256" key="4">
    <source>
        <dbReference type="ARBA" id="ARBA00022723"/>
    </source>
</evidence>
<name>A0A8J3JZK9_9ACTN</name>
<comment type="cofactor">
    <cofactor evidence="8">
        <name>tungstopterin</name>
        <dbReference type="ChEBI" id="CHEBI:30402"/>
    </cofactor>
</comment>
<evidence type="ECO:0000256" key="3">
    <source>
        <dbReference type="ARBA" id="ARBA00022485"/>
    </source>
</evidence>